<dbReference type="AlphaFoldDB" id="A0A8H7TFB2"/>
<dbReference type="SUPFAM" id="SSF54373">
    <property type="entry name" value="FAD-linked reductases, C-terminal domain"/>
    <property type="match status" value="1"/>
</dbReference>
<dbReference type="Gene3D" id="3.50.50.60">
    <property type="entry name" value="FAD/NAD(P)-binding domain"/>
    <property type="match status" value="1"/>
</dbReference>
<dbReference type="Pfam" id="PF01593">
    <property type="entry name" value="Amino_oxidase"/>
    <property type="match status" value="1"/>
</dbReference>
<evidence type="ECO:0000313" key="3">
    <source>
        <dbReference type="EMBL" id="KAG4417758.1"/>
    </source>
</evidence>
<dbReference type="Gene3D" id="1.10.10.1620">
    <property type="match status" value="1"/>
</dbReference>
<feature type="domain" description="Amine oxidase" evidence="2">
    <location>
        <begin position="77"/>
        <end position="562"/>
    </location>
</feature>
<dbReference type="InterPro" id="IPR036188">
    <property type="entry name" value="FAD/NAD-bd_sf"/>
</dbReference>
<dbReference type="InterPro" id="IPR050281">
    <property type="entry name" value="Flavin_monoamine_oxidase"/>
</dbReference>
<dbReference type="PANTHER" id="PTHR10742:SF342">
    <property type="entry name" value="AMINE OXIDASE"/>
    <property type="match status" value="1"/>
</dbReference>
<reference evidence="3" key="1">
    <citation type="submission" date="2021-02" db="EMBL/GenBank/DDBJ databases">
        <title>Genome sequence Cadophora malorum strain M34.</title>
        <authorList>
            <person name="Stefanovic E."/>
            <person name="Vu D."/>
            <person name="Scully C."/>
            <person name="Dijksterhuis J."/>
            <person name="Roader J."/>
            <person name="Houbraken J."/>
        </authorList>
    </citation>
    <scope>NUCLEOTIDE SEQUENCE</scope>
    <source>
        <strain evidence="3">M34</strain>
    </source>
</reference>
<dbReference type="EMBL" id="JAFJYH010000146">
    <property type="protein sequence ID" value="KAG4417758.1"/>
    <property type="molecule type" value="Genomic_DNA"/>
</dbReference>
<dbReference type="SUPFAM" id="SSF51905">
    <property type="entry name" value="FAD/NAD(P)-binding domain"/>
    <property type="match status" value="1"/>
</dbReference>
<dbReference type="InterPro" id="IPR002937">
    <property type="entry name" value="Amino_oxidase"/>
</dbReference>
<gene>
    <name evidence="3" type="ORF">IFR04_009127</name>
</gene>
<dbReference type="Proteomes" id="UP000664132">
    <property type="component" value="Unassembled WGS sequence"/>
</dbReference>
<dbReference type="OrthoDB" id="7777654at2759"/>
<keyword evidence="4" id="KW-1185">Reference proteome</keyword>
<protein>
    <recommendedName>
        <fullName evidence="2">Amine oxidase domain-containing protein</fullName>
    </recommendedName>
</protein>
<accession>A0A8H7TFB2</accession>
<dbReference type="GO" id="GO:0009063">
    <property type="term" value="P:amino acid catabolic process"/>
    <property type="evidence" value="ECO:0007669"/>
    <property type="project" value="TreeGrafter"/>
</dbReference>
<evidence type="ECO:0000259" key="2">
    <source>
        <dbReference type="Pfam" id="PF01593"/>
    </source>
</evidence>
<name>A0A8H7TFB2_9HELO</name>
<dbReference type="PANTHER" id="PTHR10742">
    <property type="entry name" value="FLAVIN MONOAMINE OXIDASE"/>
    <property type="match status" value="1"/>
</dbReference>
<dbReference type="GO" id="GO:0001716">
    <property type="term" value="F:L-amino-acid oxidase activity"/>
    <property type="evidence" value="ECO:0007669"/>
    <property type="project" value="TreeGrafter"/>
</dbReference>
<feature type="signal peptide" evidence="1">
    <location>
        <begin position="1"/>
        <end position="20"/>
    </location>
</feature>
<evidence type="ECO:0000256" key="1">
    <source>
        <dbReference type="SAM" id="SignalP"/>
    </source>
</evidence>
<evidence type="ECO:0000313" key="4">
    <source>
        <dbReference type="Proteomes" id="UP000664132"/>
    </source>
</evidence>
<comment type="caution">
    <text evidence="3">The sequence shown here is derived from an EMBL/GenBank/DDBJ whole genome shotgun (WGS) entry which is preliminary data.</text>
</comment>
<dbReference type="Gene3D" id="3.90.660.10">
    <property type="match status" value="1"/>
</dbReference>
<proteinExistence type="predicted"/>
<feature type="chain" id="PRO_5034271330" description="Amine oxidase domain-containing protein" evidence="1">
    <location>
        <begin position="21"/>
        <end position="590"/>
    </location>
</feature>
<keyword evidence="1" id="KW-0732">Signal</keyword>
<sequence length="590" mass="65263">MRLNLATGLLLTVPLTAVQASRSVPRQVPPSGLEAVGSTQDFFLRTLLTESADYGNLTSCRNSTGPFKVGIVGAGAAGLYSAILLQSLGIDYEILELTERIGGRIYTYRFDETAWNNSKPGEPDYYNYYDVGAMRFPGMPWMDRVIGTQNTSIVSYVNSHVTEEADKIRMIPYIFQANNTFRLFNDKLILNQETPSAQNFGVLTSEGGDIPAGTFSTLSPGQVFDEAISDLIAALEADFDTGFNKLMEYDQLSVRQYLLNRNFTGPEIEWIETINDATGHYDDMSLSQAALEQWIFDSAPLSSWQAVDGGMDRMTYGMTKILKNSVITSKRVTAIRPGAGTSLDVVINGTEVRNYAHVINTVPLGVMQMMDLTELKLDYTKRLAIRKLSYDPAGKIGMTFKSRWWESLTLPFVGGQSFSDLPIRRCVYPSYGLNTTDAAGAMIASYTWGQDSSRLGAYYEAPESRAHIINATLRELARMNNVTEDFLNEQFVEAHLYNWYAHEASIGAFALFSPGQFSTLMPALLQPAADGKLHFAGEALSSGHAWIIGALNSAYRSVAEVLAVESRSDLLTQLVQTWGEIDEVDMGWYS</sequence>
<organism evidence="3 4">
    <name type="scientific">Cadophora malorum</name>
    <dbReference type="NCBI Taxonomy" id="108018"/>
    <lineage>
        <taxon>Eukaryota</taxon>
        <taxon>Fungi</taxon>
        <taxon>Dikarya</taxon>
        <taxon>Ascomycota</taxon>
        <taxon>Pezizomycotina</taxon>
        <taxon>Leotiomycetes</taxon>
        <taxon>Helotiales</taxon>
        <taxon>Ploettnerulaceae</taxon>
        <taxon>Cadophora</taxon>
    </lineage>
</organism>